<proteinExistence type="predicted"/>
<gene>
    <name evidence="1" type="ORF">METZ01_LOCUS68408</name>
</gene>
<accession>A0A381TIG4</accession>
<dbReference type="EMBL" id="UINC01004602">
    <property type="protein sequence ID" value="SVA15554.1"/>
    <property type="molecule type" value="Genomic_DNA"/>
</dbReference>
<organism evidence="1">
    <name type="scientific">marine metagenome</name>
    <dbReference type="NCBI Taxonomy" id="408172"/>
    <lineage>
        <taxon>unclassified sequences</taxon>
        <taxon>metagenomes</taxon>
        <taxon>ecological metagenomes</taxon>
    </lineage>
</organism>
<evidence type="ECO:0000313" key="1">
    <source>
        <dbReference type="EMBL" id="SVA15554.1"/>
    </source>
</evidence>
<sequence length="86" mass="9708">MFRFSFSAYETIFLRLKSGVCGVRDVKLLLPDIFLQEFVPERGVHACRWAGSLNLLPHYSTLLGQGNKSLILHTALRTSSHSSCLR</sequence>
<dbReference type="AlphaFoldDB" id="A0A381TIG4"/>
<reference evidence="1" key="1">
    <citation type="submission" date="2018-05" db="EMBL/GenBank/DDBJ databases">
        <authorList>
            <person name="Lanie J.A."/>
            <person name="Ng W.-L."/>
            <person name="Kazmierczak K.M."/>
            <person name="Andrzejewski T.M."/>
            <person name="Davidsen T.M."/>
            <person name="Wayne K.J."/>
            <person name="Tettelin H."/>
            <person name="Glass J.I."/>
            <person name="Rusch D."/>
            <person name="Podicherti R."/>
            <person name="Tsui H.-C.T."/>
            <person name="Winkler M.E."/>
        </authorList>
    </citation>
    <scope>NUCLEOTIDE SEQUENCE</scope>
</reference>
<name>A0A381TIG4_9ZZZZ</name>
<protein>
    <submittedName>
        <fullName evidence="1">Uncharacterized protein</fullName>
    </submittedName>
</protein>